<keyword evidence="5" id="KW-1185">Reference proteome</keyword>
<protein>
    <submittedName>
        <fullName evidence="4">BMP family ABC transporter substrate-binding protein</fullName>
    </submittedName>
</protein>
<comment type="caution">
    <text evidence="4">The sequence shown here is derived from an EMBL/GenBank/DDBJ whole genome shotgun (WGS) entry which is preliminary data.</text>
</comment>
<feature type="domain" description="ABC transporter substrate-binding protein PnrA-like" evidence="3">
    <location>
        <begin position="36"/>
        <end position="318"/>
    </location>
</feature>
<evidence type="ECO:0000313" key="4">
    <source>
        <dbReference type="EMBL" id="MFL9881008.1"/>
    </source>
</evidence>
<gene>
    <name evidence="4" type="ORF">PQR63_21595</name>
</gene>
<evidence type="ECO:0000259" key="3">
    <source>
        <dbReference type="Pfam" id="PF02608"/>
    </source>
</evidence>
<evidence type="ECO:0000256" key="1">
    <source>
        <dbReference type="ARBA" id="ARBA00022729"/>
    </source>
</evidence>
<name>A0ABW8ZFD0_9BURK</name>
<dbReference type="Proteomes" id="UP001629214">
    <property type="component" value="Unassembled WGS sequence"/>
</dbReference>
<organism evidence="4 5">
    <name type="scientific">Herbaspirillum rhizosphaerae</name>
    <dbReference type="NCBI Taxonomy" id="346179"/>
    <lineage>
        <taxon>Bacteria</taxon>
        <taxon>Pseudomonadati</taxon>
        <taxon>Pseudomonadota</taxon>
        <taxon>Betaproteobacteria</taxon>
        <taxon>Burkholderiales</taxon>
        <taxon>Oxalobacteraceae</taxon>
        <taxon>Herbaspirillum</taxon>
    </lineage>
</organism>
<dbReference type="EMBL" id="JAQQFR010000017">
    <property type="protein sequence ID" value="MFL9881008.1"/>
    <property type="molecule type" value="Genomic_DNA"/>
</dbReference>
<feature type="signal peptide" evidence="2">
    <location>
        <begin position="1"/>
        <end position="27"/>
    </location>
</feature>
<reference evidence="4 5" key="1">
    <citation type="journal article" date="2024" name="Chem. Sci.">
        <title>Discovery of megapolipeptins by genome mining of a Burkholderiales bacteria collection.</title>
        <authorList>
            <person name="Paulo B.S."/>
            <person name="Recchia M.J.J."/>
            <person name="Lee S."/>
            <person name="Fergusson C.H."/>
            <person name="Romanowski S.B."/>
            <person name="Hernandez A."/>
            <person name="Krull N."/>
            <person name="Liu D.Y."/>
            <person name="Cavanagh H."/>
            <person name="Bos A."/>
            <person name="Gray C.A."/>
            <person name="Murphy B.T."/>
            <person name="Linington R.G."/>
            <person name="Eustaquio A.S."/>
        </authorList>
    </citation>
    <scope>NUCLEOTIDE SEQUENCE [LARGE SCALE GENOMIC DNA]</scope>
    <source>
        <strain evidence="4 5">RL21-008-BIB-B</strain>
    </source>
</reference>
<evidence type="ECO:0000256" key="2">
    <source>
        <dbReference type="SAM" id="SignalP"/>
    </source>
</evidence>
<dbReference type="PANTHER" id="PTHR43208">
    <property type="entry name" value="ABC TRANSPORTER SUBSTRATE-BINDING PROTEIN"/>
    <property type="match status" value="1"/>
</dbReference>
<dbReference type="InterPro" id="IPR052910">
    <property type="entry name" value="ABC-Purine-Binding"/>
</dbReference>
<feature type="chain" id="PRO_5045656579" evidence="2">
    <location>
        <begin position="28"/>
        <end position="364"/>
    </location>
</feature>
<dbReference type="CDD" id="cd19963">
    <property type="entry name" value="PBP1_BMP-like"/>
    <property type="match status" value="1"/>
</dbReference>
<dbReference type="Pfam" id="PF02608">
    <property type="entry name" value="Bmp"/>
    <property type="match status" value="1"/>
</dbReference>
<evidence type="ECO:0000313" key="5">
    <source>
        <dbReference type="Proteomes" id="UP001629214"/>
    </source>
</evidence>
<dbReference type="Gene3D" id="3.40.50.2300">
    <property type="match status" value="2"/>
</dbReference>
<accession>A0ABW8ZFD0</accession>
<dbReference type="RefSeq" id="WP_408170028.1">
    <property type="nucleotide sequence ID" value="NZ_JAQQFR010000017.1"/>
</dbReference>
<dbReference type="InterPro" id="IPR003760">
    <property type="entry name" value="PnrA-like"/>
</dbReference>
<keyword evidence="1 2" id="KW-0732">Signal</keyword>
<proteinExistence type="predicted"/>
<dbReference type="PANTHER" id="PTHR43208:SF1">
    <property type="entry name" value="ABC TRANSPORTER SUBSTRATE-BINDING PROTEIN"/>
    <property type="match status" value="1"/>
</dbReference>
<sequence length="364" mass="40183">MKRRDFLFASGAAALSSLSALSTPVMAATSPAPRLKIGFIYPGPVADIGWSFQHDLGRRMLEREFGARIETVFVERVPESPEAERVMRQLIDDGCKMIFATSFGFMNPVIKVAAEYPDVIFEHCSGYKTARNVGIYQTRFYEGAYLLGTIAGRMTKTNTLGYVAPIPIPEVIRNLDAFVLGARSVNPKITAKVVWINAWYDPGLERDAAQTLIAQGVDTLYQNTDSPAAVQVAQSRNLYAFGQDSDMTRFGPNAHLTGNVLNWGVYYVHKVRQVLEGKWKSEDTKWGMKEGIVQLAPLNPALPKDVVALVEQRRKAIIAGTLQPFAGPINNQAGQVQVAAGKSVPESELWTMKWYVEGIQGKQP</sequence>